<proteinExistence type="predicted"/>
<accession>A0A933RTW0</accession>
<protein>
    <submittedName>
        <fullName evidence="1">Uncharacterized protein</fullName>
    </submittedName>
</protein>
<comment type="caution">
    <text evidence="1">The sequence shown here is derived from an EMBL/GenBank/DDBJ whole genome shotgun (WGS) entry which is preliminary data.</text>
</comment>
<name>A0A933RTW0_RHOPL</name>
<dbReference type="EMBL" id="JACRJB010000005">
    <property type="protein sequence ID" value="MBI5128124.1"/>
    <property type="molecule type" value="Genomic_DNA"/>
</dbReference>
<dbReference type="AlphaFoldDB" id="A0A933RTW0"/>
<dbReference type="Proteomes" id="UP000782519">
    <property type="component" value="Unassembled WGS sequence"/>
</dbReference>
<gene>
    <name evidence="1" type="ORF">HZA66_01660</name>
</gene>
<organism evidence="1 2">
    <name type="scientific">Rhodopseudomonas palustris</name>
    <dbReference type="NCBI Taxonomy" id="1076"/>
    <lineage>
        <taxon>Bacteria</taxon>
        <taxon>Pseudomonadati</taxon>
        <taxon>Pseudomonadota</taxon>
        <taxon>Alphaproteobacteria</taxon>
        <taxon>Hyphomicrobiales</taxon>
        <taxon>Nitrobacteraceae</taxon>
        <taxon>Rhodopseudomonas</taxon>
    </lineage>
</organism>
<evidence type="ECO:0000313" key="2">
    <source>
        <dbReference type="Proteomes" id="UP000782519"/>
    </source>
</evidence>
<evidence type="ECO:0000313" key="1">
    <source>
        <dbReference type="EMBL" id="MBI5128124.1"/>
    </source>
</evidence>
<sequence>MDFLKDWLPLVMTLAQTIYAAATFHRDKPTWSVTSRPVLIMATFTLSCWAAVGFQYLSRPTAPVGGLINYGTVGPNAFQGIGVLNRWTDFKDFKAMLITRTIFGDRDRMTDEWIAKSILYTIDQPVISMVAISNNEMRFAPGQLNYIEFSFVVLPSTIAASQIKSLADVAKMGGKIISSAGQGIPVEKLPDMPAAK</sequence>
<reference evidence="1" key="1">
    <citation type="submission" date="2020-07" db="EMBL/GenBank/DDBJ databases">
        <title>Huge and variable diversity of episymbiotic CPR bacteria and DPANN archaea in groundwater ecosystems.</title>
        <authorList>
            <person name="He C.Y."/>
            <person name="Keren R."/>
            <person name="Whittaker M."/>
            <person name="Farag I.F."/>
            <person name="Doudna J."/>
            <person name="Cate J.H.D."/>
            <person name="Banfield J.F."/>
        </authorList>
    </citation>
    <scope>NUCLEOTIDE SEQUENCE</scope>
    <source>
        <strain evidence="1">NC_groundwater_1818_Pr3_B-0.1um_66_35</strain>
    </source>
</reference>